<keyword evidence="3" id="KW-0378">Hydrolase</keyword>
<evidence type="ECO:0000313" key="3">
    <source>
        <dbReference type="EMBL" id="RKO69606.1"/>
    </source>
</evidence>
<keyword evidence="3" id="KW-0482">Metalloprotease</keyword>
<keyword evidence="3" id="KW-0645">Protease</keyword>
<name>A0A420VTC1_9SPHI</name>
<dbReference type="EMBL" id="RBWS01000018">
    <property type="protein sequence ID" value="RKO69606.1"/>
    <property type="molecule type" value="Genomic_DNA"/>
</dbReference>
<feature type="transmembrane region" description="Helical" evidence="1">
    <location>
        <begin position="37"/>
        <end position="57"/>
    </location>
</feature>
<dbReference type="GO" id="GO:0004175">
    <property type="term" value="F:endopeptidase activity"/>
    <property type="evidence" value="ECO:0007669"/>
    <property type="project" value="UniProtKB-ARBA"/>
</dbReference>
<gene>
    <name evidence="3" type="ORF">D7322_21685</name>
</gene>
<dbReference type="OrthoDB" id="795252at2"/>
<keyword evidence="1" id="KW-0812">Transmembrane</keyword>
<feature type="transmembrane region" description="Helical" evidence="1">
    <location>
        <begin position="128"/>
        <end position="145"/>
    </location>
</feature>
<dbReference type="InterPro" id="IPR003675">
    <property type="entry name" value="Rce1/LyrA-like_dom"/>
</dbReference>
<feature type="transmembrane region" description="Helical" evidence="1">
    <location>
        <begin position="157"/>
        <end position="176"/>
    </location>
</feature>
<sequence>MLGLIFSLLGWGKLTFYIVFMKDIFPVISIPKKKNLFFLFIFFLIEEITNWGAYYLFDLFSPGFANIEEYHKQGLVFTFVLLVVVAPILETFFAQFFILEVMRKLKVSASISVVIAAVIFGLFHYYNIWYILATIISGFVFAYYYMALRQQGRWNKILLVIALHAMANIVAFFSTYY</sequence>
<keyword evidence="1" id="KW-1133">Transmembrane helix</keyword>
<protein>
    <submittedName>
        <fullName evidence="3">CPBP family intramembrane metalloprotease</fullName>
    </submittedName>
</protein>
<evidence type="ECO:0000259" key="2">
    <source>
        <dbReference type="Pfam" id="PF02517"/>
    </source>
</evidence>
<dbReference type="GO" id="GO:0008237">
    <property type="term" value="F:metallopeptidase activity"/>
    <property type="evidence" value="ECO:0007669"/>
    <property type="project" value="UniProtKB-KW"/>
</dbReference>
<accession>A0A420VTC1</accession>
<dbReference type="GO" id="GO:0080120">
    <property type="term" value="P:CAAX-box protein maturation"/>
    <property type="evidence" value="ECO:0007669"/>
    <property type="project" value="UniProtKB-ARBA"/>
</dbReference>
<dbReference type="AlphaFoldDB" id="A0A420VTC1"/>
<dbReference type="GO" id="GO:0006508">
    <property type="term" value="P:proteolysis"/>
    <property type="evidence" value="ECO:0007669"/>
    <property type="project" value="UniProtKB-KW"/>
</dbReference>
<feature type="domain" description="CAAX prenyl protease 2/Lysostaphin resistance protein A-like" evidence="2">
    <location>
        <begin position="74"/>
        <end position="170"/>
    </location>
</feature>
<feature type="transmembrane region" description="Helical" evidence="1">
    <location>
        <begin position="105"/>
        <end position="122"/>
    </location>
</feature>
<dbReference type="Proteomes" id="UP000282423">
    <property type="component" value="Unassembled WGS sequence"/>
</dbReference>
<feature type="transmembrane region" description="Helical" evidence="1">
    <location>
        <begin position="77"/>
        <end position="98"/>
    </location>
</feature>
<keyword evidence="4" id="KW-1185">Reference proteome</keyword>
<organism evidence="3 4">
    <name type="scientific">Sphingobacterium puteale</name>
    <dbReference type="NCBI Taxonomy" id="2420510"/>
    <lineage>
        <taxon>Bacteria</taxon>
        <taxon>Pseudomonadati</taxon>
        <taxon>Bacteroidota</taxon>
        <taxon>Sphingobacteriia</taxon>
        <taxon>Sphingobacteriales</taxon>
        <taxon>Sphingobacteriaceae</taxon>
        <taxon>Sphingobacterium</taxon>
    </lineage>
</organism>
<proteinExistence type="predicted"/>
<comment type="caution">
    <text evidence="3">The sequence shown here is derived from an EMBL/GenBank/DDBJ whole genome shotgun (WGS) entry which is preliminary data.</text>
</comment>
<evidence type="ECO:0000256" key="1">
    <source>
        <dbReference type="SAM" id="Phobius"/>
    </source>
</evidence>
<feature type="transmembrane region" description="Helical" evidence="1">
    <location>
        <begin position="6"/>
        <end position="25"/>
    </location>
</feature>
<keyword evidence="1" id="KW-0472">Membrane</keyword>
<reference evidence="3 4" key="1">
    <citation type="submission" date="2018-10" db="EMBL/GenBank/DDBJ databases">
        <title>Sphingobacterium sp. M05W1-28.</title>
        <authorList>
            <person name="Cai H."/>
        </authorList>
    </citation>
    <scope>NUCLEOTIDE SEQUENCE [LARGE SCALE GENOMIC DNA]</scope>
    <source>
        <strain evidence="3 4">M05W1-28</strain>
    </source>
</reference>
<evidence type="ECO:0000313" key="4">
    <source>
        <dbReference type="Proteomes" id="UP000282423"/>
    </source>
</evidence>
<dbReference type="Pfam" id="PF02517">
    <property type="entry name" value="Rce1-like"/>
    <property type="match status" value="1"/>
</dbReference>